<feature type="region of interest" description="Disordered" evidence="1">
    <location>
        <begin position="75"/>
        <end position="122"/>
    </location>
</feature>
<name>A0A640W031_9RHOB</name>
<comment type="caution">
    <text evidence="2">The sequence shown here is derived from an EMBL/GenBank/DDBJ whole genome shotgun (WGS) entry which is preliminary data.</text>
</comment>
<dbReference type="OrthoDB" id="7632421at2"/>
<accession>A0A640W031</accession>
<evidence type="ECO:0000313" key="3">
    <source>
        <dbReference type="Proteomes" id="UP000436522"/>
    </source>
</evidence>
<evidence type="ECO:0000256" key="1">
    <source>
        <dbReference type="SAM" id="MobiDB-lite"/>
    </source>
</evidence>
<dbReference type="Proteomes" id="UP000436522">
    <property type="component" value="Unassembled WGS sequence"/>
</dbReference>
<dbReference type="EMBL" id="BLIV01000014">
    <property type="protein sequence ID" value="GFE52535.1"/>
    <property type="molecule type" value="Genomic_DNA"/>
</dbReference>
<gene>
    <name evidence="2" type="ORF">So717_42880</name>
</gene>
<reference evidence="2 3" key="1">
    <citation type="submission" date="2019-12" db="EMBL/GenBank/DDBJ databases">
        <title>Roseobacter cerasinus sp. nov., isolated from seawater around aquaculture.</title>
        <authorList>
            <person name="Muramatsu S."/>
            <person name="Takabe Y."/>
            <person name="Mori K."/>
            <person name="Takaichi S."/>
            <person name="Hanada S."/>
        </authorList>
    </citation>
    <scope>NUCLEOTIDE SEQUENCE [LARGE SCALE GENOMIC DNA]</scope>
    <source>
        <strain evidence="2 3">AI77</strain>
    </source>
</reference>
<evidence type="ECO:0000313" key="2">
    <source>
        <dbReference type="EMBL" id="GFE52535.1"/>
    </source>
</evidence>
<dbReference type="RefSeq" id="WP_159981300.1">
    <property type="nucleotide sequence ID" value="NZ_BLIV01000014.1"/>
</dbReference>
<organism evidence="2 3">
    <name type="scientific">Roseobacter cerasinus</name>
    <dbReference type="NCBI Taxonomy" id="2602289"/>
    <lineage>
        <taxon>Bacteria</taxon>
        <taxon>Pseudomonadati</taxon>
        <taxon>Pseudomonadota</taxon>
        <taxon>Alphaproteobacteria</taxon>
        <taxon>Rhodobacterales</taxon>
        <taxon>Roseobacteraceae</taxon>
        <taxon>Roseobacter</taxon>
    </lineage>
</organism>
<protein>
    <submittedName>
        <fullName evidence="2">Uncharacterized protein</fullName>
    </submittedName>
</protein>
<feature type="compositionally biased region" description="Basic and acidic residues" evidence="1">
    <location>
        <begin position="75"/>
        <end position="84"/>
    </location>
</feature>
<sequence length="122" mass="14152">MDTTTTPNKPIATYRDGRLKSTLWANQNRDGDIYYTVTLAKVYEDRNGKLQETNSFSDTEILRVFELGKEARTHALQLRREQSHQRNRQQSHDQGQARGDGGTPERFQDRGGQNQSQPRMER</sequence>
<proteinExistence type="predicted"/>
<keyword evidence="3" id="KW-1185">Reference proteome</keyword>
<dbReference type="AlphaFoldDB" id="A0A640W031"/>
<feature type="compositionally biased region" description="Polar residues" evidence="1">
    <location>
        <begin position="111"/>
        <end position="122"/>
    </location>
</feature>